<keyword evidence="1" id="KW-1133">Transmembrane helix</keyword>
<gene>
    <name evidence="2" type="ORF">GENT5_06080</name>
</gene>
<evidence type="ECO:0000313" key="3">
    <source>
        <dbReference type="Proteomes" id="UP001319867"/>
    </source>
</evidence>
<dbReference type="Proteomes" id="UP001319867">
    <property type="component" value="Chromosome"/>
</dbReference>
<keyword evidence="1" id="KW-0472">Membrane</keyword>
<dbReference type="RefSeq" id="WP_229318045.1">
    <property type="nucleotide sequence ID" value="NZ_AP025184.1"/>
</dbReference>
<feature type="transmembrane region" description="Helical" evidence="1">
    <location>
        <begin position="117"/>
        <end position="141"/>
    </location>
</feature>
<keyword evidence="3" id="KW-1185">Reference proteome</keyword>
<evidence type="ECO:0000313" key="2">
    <source>
        <dbReference type="EMBL" id="BDB54303.1"/>
    </source>
</evidence>
<reference evidence="2 3" key="2">
    <citation type="journal article" date="2022" name="Microorganisms">
        <title>Complete Genome Sequences of Two Flavobacterium ammonificans Strains and a Flavobacterium ammoniigenes Strain of Ammonifying Bacterioplankton Isolated from Surface River Water.</title>
        <authorList>
            <person name="Suda W."/>
            <person name="Ogata Y."/>
            <person name="Shindo C."/>
            <person name="Watanabe K."/>
        </authorList>
    </citation>
    <scope>NUCLEOTIDE SEQUENCE [LARGE SCALE GENOMIC DNA]</scope>
    <source>
        <strain evidence="2 3">GENT5</strain>
    </source>
</reference>
<reference evidence="2 3" key="1">
    <citation type="journal article" date="2022" name="Int. J. Syst. Evol. Microbiol.">
        <title>Flavobacterium ammonificans sp. nov. and Flavobacterium ammoniigenes sp. nov., ammonifying bacteria isolated from surface river water.</title>
        <authorList>
            <person name="Watanabe K."/>
            <person name="Kitamura T."/>
            <person name="Ogata Y."/>
            <person name="Shindo C."/>
            <person name="Suda W."/>
        </authorList>
    </citation>
    <scope>NUCLEOTIDE SEQUENCE [LARGE SCALE GENOMIC DNA]</scope>
    <source>
        <strain evidence="2 3">GENT5</strain>
    </source>
</reference>
<feature type="transmembrane region" description="Helical" evidence="1">
    <location>
        <begin position="47"/>
        <end position="70"/>
    </location>
</feature>
<name>A0ABM7V452_9FLAO</name>
<accession>A0ABM7V452</accession>
<proteinExistence type="predicted"/>
<keyword evidence="1" id="KW-0812">Transmembrane</keyword>
<dbReference type="Pfam" id="PF11188">
    <property type="entry name" value="DUF2975"/>
    <property type="match status" value="1"/>
</dbReference>
<feature type="transmembrane region" description="Helical" evidence="1">
    <location>
        <begin position="91"/>
        <end position="111"/>
    </location>
</feature>
<dbReference type="InterPro" id="IPR021354">
    <property type="entry name" value="DUF2975"/>
</dbReference>
<dbReference type="EMBL" id="AP025184">
    <property type="protein sequence ID" value="BDB54303.1"/>
    <property type="molecule type" value="Genomic_DNA"/>
</dbReference>
<evidence type="ECO:0000256" key="1">
    <source>
        <dbReference type="SAM" id="Phobius"/>
    </source>
</evidence>
<organism evidence="2 3">
    <name type="scientific">Flavobacterium ammoniigenes</name>
    <dbReference type="NCBI Taxonomy" id="1751095"/>
    <lineage>
        <taxon>Bacteria</taxon>
        <taxon>Pseudomonadati</taxon>
        <taxon>Bacteroidota</taxon>
        <taxon>Flavobacteriia</taxon>
        <taxon>Flavobacteriales</taxon>
        <taxon>Flavobacteriaceae</taxon>
        <taxon>Flavobacterium</taxon>
    </lineage>
</organism>
<protein>
    <recommendedName>
        <fullName evidence="4">DUF2975 domain-containing protein</fullName>
    </recommendedName>
</protein>
<evidence type="ECO:0008006" key="4">
    <source>
        <dbReference type="Google" id="ProtNLM"/>
    </source>
</evidence>
<feature type="transmembrane region" description="Helical" evidence="1">
    <location>
        <begin position="7"/>
        <end position="27"/>
    </location>
</feature>
<sequence>MKKGAIYLLQFAVLLLGFVVLTALIRLPLTEGRAVNLDLFHIYTDPFIMYGYATSIPFFFALFMAFKLLTYIGQSQLYSLDAIAAVIKMRYCVIVFSIFTFIAGVLIVLFHDKEDDPAGFISLCIMTILLSIFIAIMAFLFEKKIRKAIELKSKMA</sequence>